<dbReference type="Pfam" id="PF20148">
    <property type="entry name" value="DUF6531"/>
    <property type="match status" value="1"/>
</dbReference>
<evidence type="ECO:0000313" key="2">
    <source>
        <dbReference type="EMBL" id="OLG86478.1"/>
    </source>
</evidence>
<gene>
    <name evidence="2" type="ORF">BXO512_19405</name>
</gene>
<protein>
    <submittedName>
        <fullName evidence="2">Type IV secretion protein Rhs</fullName>
    </submittedName>
</protein>
<dbReference type="EMBL" id="JXEA01000331">
    <property type="protein sequence ID" value="OLG86478.1"/>
    <property type="molecule type" value="Genomic_DNA"/>
</dbReference>
<dbReference type="AlphaFoldDB" id="A0A854CHF9"/>
<dbReference type="CDD" id="cd14740">
    <property type="entry name" value="PAAR_4"/>
    <property type="match status" value="1"/>
</dbReference>
<dbReference type="RefSeq" id="WP_253185661.1">
    <property type="nucleotide sequence ID" value="NZ_JXDZ01000395.1"/>
</dbReference>
<accession>A0A854CHF9</accession>
<feature type="non-terminal residue" evidence="2">
    <location>
        <position position="483"/>
    </location>
</feature>
<name>A0A854CHF9_XANOO</name>
<dbReference type="InterPro" id="IPR045351">
    <property type="entry name" value="DUF6531"/>
</dbReference>
<feature type="domain" description="DUF6531" evidence="1">
    <location>
        <begin position="210"/>
        <end position="280"/>
    </location>
</feature>
<organism evidence="2">
    <name type="scientific">Xanthomonas oryzae pv. oryzae</name>
    <dbReference type="NCBI Taxonomy" id="64187"/>
    <lineage>
        <taxon>Bacteria</taxon>
        <taxon>Pseudomonadati</taxon>
        <taxon>Pseudomonadota</taxon>
        <taxon>Gammaproteobacteria</taxon>
        <taxon>Lysobacterales</taxon>
        <taxon>Lysobacteraceae</taxon>
        <taxon>Xanthomonas</taxon>
    </lineage>
</organism>
<sequence length="483" mass="53443">MSTAAKHFDPQLGIDIHMYAMPPFPLPTPHIGLVLDPFDYLPFLGATVTVNGVKRATAGTGGLDIHIPLGMWTPQLSMPMGPQFDGEEIFMGSKTVTADGDPFSRLAAPVLDCNLAGLIPPFRIKKLKKPFRSLWLPTGINVAIPTNVKVGGPLTISLMAMLFHAAFAGLGALRRSKLGARAAQAFKGLRQRVFKHMDSGFLKCKVLRAEPVDIRDGSVSVLHEDFAIPGRLPLTWTRRYSSAQTEQAGVCGHGWQTPGDIRLEIEADGVVLFHDGRGAAVFPQLPDATTSEVREFVDGARLSREGADLLVRTKDDTRYRFVDLPAAGVAVLPRARSLPIVQVEDACGNHWRFERRDGHLVRIVESGADGVQGRFIEVEARHGRIDRLQLHDPATGLTHPLVAYRYTDGDLVAAEDALGAPRRFVYRQHRLLQHTDRVGLSFYYDYDRQWRVVHSWGDGGLYDYRFAYDDLLRETAVTDSLGH</sequence>
<reference evidence="2" key="1">
    <citation type="submission" date="2015-01" db="EMBL/GenBank/DDBJ databases">
        <title>Population genomics of rice bacterial leaf blight strains from India.</title>
        <authorList>
            <person name="Midha S."/>
            <person name="Anil M.G."/>
            <person name="Mishra D."/>
            <person name="Brahma K."/>
            <person name="Laha G.S."/>
            <person name="Sundaram R.M."/>
            <person name="Sonti R.V."/>
            <person name="Patil P.B."/>
        </authorList>
    </citation>
    <scope>NUCLEOTIDE SEQUENCE</scope>
    <source>
        <strain evidence="2">BXO512</strain>
    </source>
</reference>
<proteinExistence type="predicted"/>
<evidence type="ECO:0000259" key="1">
    <source>
        <dbReference type="Pfam" id="PF20148"/>
    </source>
</evidence>
<comment type="caution">
    <text evidence="2">The sequence shown here is derived from an EMBL/GenBank/DDBJ whole genome shotgun (WGS) entry which is preliminary data.</text>
</comment>